<reference evidence="5" key="1">
    <citation type="submission" date="2022-11" db="UniProtKB">
        <authorList>
            <consortium name="WormBaseParasite"/>
        </authorList>
    </citation>
    <scope>IDENTIFICATION</scope>
</reference>
<dbReference type="PANTHER" id="PTHR12496:SF0">
    <property type="entry name" value="METHYLTRANSFERASE DOMAIN-CONTAINING PROTEIN"/>
    <property type="match status" value="1"/>
</dbReference>
<dbReference type="Proteomes" id="UP000887572">
    <property type="component" value="Unplaced"/>
</dbReference>
<evidence type="ECO:0000256" key="2">
    <source>
        <dbReference type="SAM" id="MobiDB-lite"/>
    </source>
</evidence>
<feature type="region of interest" description="Disordered" evidence="2">
    <location>
        <begin position="99"/>
        <end position="119"/>
    </location>
</feature>
<feature type="compositionally biased region" description="Polar residues" evidence="2">
    <location>
        <begin position="99"/>
        <end position="115"/>
    </location>
</feature>
<organism evidence="4 5">
    <name type="scientific">Globodera rostochiensis</name>
    <name type="common">Golden nematode worm</name>
    <name type="synonym">Heterodera rostochiensis</name>
    <dbReference type="NCBI Taxonomy" id="31243"/>
    <lineage>
        <taxon>Eukaryota</taxon>
        <taxon>Metazoa</taxon>
        <taxon>Ecdysozoa</taxon>
        <taxon>Nematoda</taxon>
        <taxon>Chromadorea</taxon>
        <taxon>Rhabditida</taxon>
        <taxon>Tylenchina</taxon>
        <taxon>Tylenchomorpha</taxon>
        <taxon>Tylenchoidea</taxon>
        <taxon>Heteroderidae</taxon>
        <taxon>Heteroderinae</taxon>
        <taxon>Globodera</taxon>
    </lineage>
</organism>
<keyword evidence="4" id="KW-1185">Reference proteome</keyword>
<feature type="region of interest" description="Disordered" evidence="2">
    <location>
        <begin position="168"/>
        <end position="216"/>
    </location>
</feature>
<proteinExistence type="predicted"/>
<sequence length="529" mass="61260">MLTVDSNDLRELLTFVHTHGHLYETLNVEFFSARIYDQIDAEWLRFMCRLDDAQLNTLAIDFEQYSVLFKECPPSLQHFFASARRLSLLHKYCAPRQSGYNSSTASSTPIQQPAQTMPMRKVKRKKAHELSAFSELLLAECAPLGVDRVVDIGCGLGHLGRILRRNNEEGVRHRQQQQGQQHQQQQGHHQQQQGHHQQQQGHQQQGQHQQQQQQQQQFEGTGLRLDYVGIEADPALCHSALKIDGCPNDVQMKNIVFSSDTSKQCHKILTLPDRRTALVSLHGCGELQRQILLEFVSICKQQQQQTHNREQQQLCPLLVTVGCCYHKLKNWTDSTIDRWMLSRQMRDHFLCVYGHNNFPIPGLRLACQAKLVRWMAFTEQEHFAHRQAFANRAFVECMRLDHKNAIEFTEHDDLLRNERGPPRRLNKCITGEDGFRAELLSRSAVLEEEEREQFEQKLDEIMEEHRAAVRFIEPFTTLQFALQCPLESVVLLDRLLFLHENRIDAELVELFDPSISPRNIAIVARVVTS</sequence>
<accession>A0A914I7B0</accession>
<dbReference type="InterPro" id="IPR052220">
    <property type="entry name" value="METTL25"/>
</dbReference>
<feature type="compositionally biased region" description="Low complexity" evidence="2">
    <location>
        <begin position="176"/>
        <end position="216"/>
    </location>
</feature>
<keyword evidence="1" id="KW-0175">Coiled coil</keyword>
<dbReference type="PANTHER" id="PTHR12496">
    <property type="entry name" value="CGI-41 METHYLTRANSFERASE"/>
    <property type="match status" value="1"/>
</dbReference>
<evidence type="ECO:0000259" key="3">
    <source>
        <dbReference type="Pfam" id="PF13679"/>
    </source>
</evidence>
<feature type="domain" description="Methyltransferase" evidence="3">
    <location>
        <begin position="125"/>
        <end position="329"/>
    </location>
</feature>
<dbReference type="InterPro" id="IPR025714">
    <property type="entry name" value="Methyltranfer_dom"/>
</dbReference>
<dbReference type="WBParaSite" id="Gr19_v10_g7288.t2">
    <property type="protein sequence ID" value="Gr19_v10_g7288.t2"/>
    <property type="gene ID" value="Gr19_v10_g7288"/>
</dbReference>
<dbReference type="AlphaFoldDB" id="A0A914I7B0"/>
<evidence type="ECO:0000313" key="4">
    <source>
        <dbReference type="Proteomes" id="UP000887572"/>
    </source>
</evidence>
<protein>
    <submittedName>
        <fullName evidence="5">Methyltransferase domain-containing protein</fullName>
    </submittedName>
</protein>
<evidence type="ECO:0000313" key="5">
    <source>
        <dbReference type="WBParaSite" id="Gr19_v10_g7288.t2"/>
    </source>
</evidence>
<evidence type="ECO:0000256" key="1">
    <source>
        <dbReference type="SAM" id="Coils"/>
    </source>
</evidence>
<feature type="coiled-coil region" evidence="1">
    <location>
        <begin position="437"/>
        <end position="464"/>
    </location>
</feature>
<name>A0A914I7B0_GLORO</name>
<dbReference type="Pfam" id="PF13679">
    <property type="entry name" value="Methyltransf_32"/>
    <property type="match status" value="1"/>
</dbReference>